<dbReference type="Pfam" id="PF07883">
    <property type="entry name" value="Cupin_2"/>
    <property type="match status" value="1"/>
</dbReference>
<accession>A0A370NDG0</accession>
<dbReference type="InterPro" id="IPR011051">
    <property type="entry name" value="RmlC_Cupin_sf"/>
</dbReference>
<dbReference type="Gene3D" id="2.60.120.10">
    <property type="entry name" value="Jelly Rolls"/>
    <property type="match status" value="1"/>
</dbReference>
<organism evidence="3 4">
    <name type="scientific">Paraburkholderia lacunae</name>
    <dbReference type="NCBI Taxonomy" id="2211104"/>
    <lineage>
        <taxon>Bacteria</taxon>
        <taxon>Pseudomonadati</taxon>
        <taxon>Pseudomonadota</taxon>
        <taxon>Betaproteobacteria</taxon>
        <taxon>Burkholderiales</taxon>
        <taxon>Burkholderiaceae</taxon>
        <taxon>Paraburkholderia</taxon>
    </lineage>
</organism>
<evidence type="ECO:0000313" key="3">
    <source>
        <dbReference type="EMBL" id="RDK03630.1"/>
    </source>
</evidence>
<dbReference type="SUPFAM" id="SSF51182">
    <property type="entry name" value="RmlC-like cupins"/>
    <property type="match status" value="1"/>
</dbReference>
<proteinExistence type="predicted"/>
<comment type="caution">
    <text evidence="3">The sequence shown here is derived from an EMBL/GenBank/DDBJ whole genome shotgun (WGS) entry which is preliminary data.</text>
</comment>
<evidence type="ECO:0000256" key="1">
    <source>
        <dbReference type="SAM" id="MobiDB-lite"/>
    </source>
</evidence>
<reference evidence="4" key="1">
    <citation type="submission" date="2018-05" db="EMBL/GenBank/DDBJ databases">
        <authorList>
            <person name="Feng T."/>
        </authorList>
    </citation>
    <scope>NUCLEOTIDE SEQUENCE [LARGE SCALE GENOMIC DNA]</scope>
    <source>
        <strain evidence="4">S27</strain>
    </source>
</reference>
<dbReference type="RefSeq" id="WP_115099714.1">
    <property type="nucleotide sequence ID" value="NZ_QHKS01000003.1"/>
</dbReference>
<feature type="region of interest" description="Disordered" evidence="1">
    <location>
        <begin position="1"/>
        <end position="20"/>
    </location>
</feature>
<dbReference type="Gene3D" id="2.20.70.150">
    <property type="match status" value="1"/>
</dbReference>
<dbReference type="EMBL" id="QHKS01000003">
    <property type="protein sequence ID" value="RDK03630.1"/>
    <property type="molecule type" value="Genomic_DNA"/>
</dbReference>
<dbReference type="InterPro" id="IPR047142">
    <property type="entry name" value="OryJ/VirC-like"/>
</dbReference>
<feature type="domain" description="Cupin type-2" evidence="2">
    <location>
        <begin position="118"/>
        <end position="178"/>
    </location>
</feature>
<keyword evidence="4" id="KW-1185">Reference proteome</keyword>
<sequence>METLEKNQGLPQADSDDYRPVRRIVTGTNAQGKSCFVSDGPTPNRTNRPGLPLAQVVWATGEARAPGEEPAPSGHAFGFHSKDGSLLRIVDFPPDENYDEARLKQFLDDSGVRDKSGARHFWFHKTESLDYAIVLEGEIWALLDEGETRMRPGDVLIQRATNHSWANRSGKPCRMAFVLLDLVEGEPL</sequence>
<dbReference type="AlphaFoldDB" id="A0A370NDG0"/>
<feature type="region of interest" description="Disordered" evidence="1">
    <location>
        <begin position="29"/>
        <end position="50"/>
    </location>
</feature>
<evidence type="ECO:0000313" key="4">
    <source>
        <dbReference type="Proteomes" id="UP000254875"/>
    </source>
</evidence>
<dbReference type="PANTHER" id="PTHR36156">
    <property type="entry name" value="SLR2101 PROTEIN"/>
    <property type="match status" value="1"/>
</dbReference>
<dbReference type="CDD" id="cd02231">
    <property type="entry name" value="cupin_BLL6423-like"/>
    <property type="match status" value="1"/>
</dbReference>
<gene>
    <name evidence="3" type="ORF">DLM46_05215</name>
</gene>
<dbReference type="Proteomes" id="UP000254875">
    <property type="component" value="Unassembled WGS sequence"/>
</dbReference>
<name>A0A370NDG0_9BURK</name>
<dbReference type="PANTHER" id="PTHR36156:SF2">
    <property type="entry name" value="CUPIN TYPE-2 DOMAIN-CONTAINING PROTEIN"/>
    <property type="match status" value="1"/>
</dbReference>
<dbReference type="OrthoDB" id="713485at2"/>
<protein>
    <submittedName>
        <fullName evidence="3">Cupin domain-containing protein</fullName>
    </submittedName>
</protein>
<evidence type="ECO:0000259" key="2">
    <source>
        <dbReference type="Pfam" id="PF07883"/>
    </source>
</evidence>
<dbReference type="InterPro" id="IPR014710">
    <property type="entry name" value="RmlC-like_jellyroll"/>
</dbReference>
<dbReference type="InterPro" id="IPR013096">
    <property type="entry name" value="Cupin_2"/>
</dbReference>